<proteinExistence type="predicted"/>
<dbReference type="EMBL" id="FOPM01000065">
    <property type="protein sequence ID" value="SFH15856.1"/>
    <property type="molecule type" value="Genomic_DNA"/>
</dbReference>
<feature type="transmembrane region" description="Helical" evidence="1">
    <location>
        <begin position="148"/>
        <end position="168"/>
    </location>
</feature>
<feature type="non-terminal residue" evidence="2">
    <location>
        <position position="192"/>
    </location>
</feature>
<protein>
    <submittedName>
        <fullName evidence="2">CoA-binding domain-containing protein</fullName>
    </submittedName>
</protein>
<evidence type="ECO:0000313" key="2">
    <source>
        <dbReference type="EMBL" id="SFH15856.1"/>
    </source>
</evidence>
<dbReference type="Pfam" id="PF13727">
    <property type="entry name" value="CoA_binding_3"/>
    <property type="match status" value="1"/>
</dbReference>
<sequence>MSAFDVRDLLEAASRPLPASSGPGHEGATPLPPAEAISRPASAAAFSPVVLAGCVRVAEFTLVVAMGLAVHALQLSDTLPLDLTYGAAIVGVATIAVVLFQVAGLYRMSALRGFVKPALRLAAMWTLAFLLVATVMVFAKVADHYSRIWFGTLFLTGLGLLLAGRFALSRIIAAEMREGRFDRRTAIVGGGA</sequence>
<accession>A0A1I2XT06</accession>
<feature type="transmembrane region" description="Helical" evidence="1">
    <location>
        <begin position="49"/>
        <end position="73"/>
    </location>
</feature>
<reference evidence="3" key="1">
    <citation type="submission" date="2016-10" db="EMBL/GenBank/DDBJ databases">
        <authorList>
            <person name="Varghese N."/>
            <person name="Submissions S."/>
        </authorList>
    </citation>
    <scope>NUCLEOTIDE SEQUENCE [LARGE SCALE GENOMIC DNA]</scope>
    <source>
        <strain evidence="3">Gh-105</strain>
    </source>
</reference>
<gene>
    <name evidence="2" type="ORF">SAMN05192565_1652</name>
</gene>
<evidence type="ECO:0000256" key="1">
    <source>
        <dbReference type="SAM" id="Phobius"/>
    </source>
</evidence>
<dbReference type="AlphaFoldDB" id="A0A1I2XT06"/>
<evidence type="ECO:0000313" key="3">
    <source>
        <dbReference type="Proteomes" id="UP000199229"/>
    </source>
</evidence>
<name>A0A1I2XT06_9HYPH</name>
<dbReference type="Proteomes" id="UP000199229">
    <property type="component" value="Unassembled WGS sequence"/>
</dbReference>
<dbReference type="STRING" id="582675.SAMN05192565_1652"/>
<keyword evidence="1" id="KW-1133">Transmembrane helix</keyword>
<organism evidence="2 3">
    <name type="scientific">Methylobacterium gossipiicola</name>
    <dbReference type="NCBI Taxonomy" id="582675"/>
    <lineage>
        <taxon>Bacteria</taxon>
        <taxon>Pseudomonadati</taxon>
        <taxon>Pseudomonadota</taxon>
        <taxon>Alphaproteobacteria</taxon>
        <taxon>Hyphomicrobiales</taxon>
        <taxon>Methylobacteriaceae</taxon>
        <taxon>Methylobacterium</taxon>
    </lineage>
</organism>
<feature type="transmembrane region" description="Helical" evidence="1">
    <location>
        <begin position="85"/>
        <end position="106"/>
    </location>
</feature>
<keyword evidence="1" id="KW-0472">Membrane</keyword>
<keyword evidence="3" id="KW-1185">Reference proteome</keyword>
<feature type="transmembrane region" description="Helical" evidence="1">
    <location>
        <begin position="118"/>
        <end position="142"/>
    </location>
</feature>
<keyword evidence="1" id="KW-0812">Transmembrane</keyword>